<feature type="compositionally biased region" description="Polar residues" evidence="1">
    <location>
        <begin position="40"/>
        <end position="52"/>
    </location>
</feature>
<dbReference type="PANTHER" id="PTHR28245">
    <property type="entry name" value="ARF3-INTERACTING PROTEIN 1"/>
    <property type="match status" value="1"/>
</dbReference>
<dbReference type="OrthoDB" id="66409at2759"/>
<reference evidence="3" key="1">
    <citation type="submission" date="2013-11" db="EMBL/GenBank/DDBJ databases">
        <title>Genome sequence of the fusiform rust pathogen reveals effectors for host alternation and coevolution with pine.</title>
        <authorList>
            <consortium name="DOE Joint Genome Institute"/>
            <person name="Smith K."/>
            <person name="Pendleton A."/>
            <person name="Kubisiak T."/>
            <person name="Anderson C."/>
            <person name="Salamov A."/>
            <person name="Aerts A."/>
            <person name="Riley R."/>
            <person name="Clum A."/>
            <person name="Lindquist E."/>
            <person name="Ence D."/>
            <person name="Campbell M."/>
            <person name="Kronenberg Z."/>
            <person name="Feau N."/>
            <person name="Dhillon B."/>
            <person name="Hamelin R."/>
            <person name="Burleigh J."/>
            <person name="Smith J."/>
            <person name="Yandell M."/>
            <person name="Nelson C."/>
            <person name="Grigoriev I."/>
            <person name="Davis J."/>
        </authorList>
    </citation>
    <scope>NUCLEOTIDE SEQUENCE</scope>
    <source>
        <strain evidence="3">G11</strain>
    </source>
</reference>
<evidence type="ECO:0000256" key="1">
    <source>
        <dbReference type="SAM" id="MobiDB-lite"/>
    </source>
</evidence>
<dbReference type="Proteomes" id="UP000886653">
    <property type="component" value="Unassembled WGS sequence"/>
</dbReference>
<evidence type="ECO:0000259" key="2">
    <source>
        <dbReference type="PROSITE" id="PS50211"/>
    </source>
</evidence>
<name>A0A9P6N5H8_9BASI</name>
<feature type="region of interest" description="Disordered" evidence="1">
    <location>
        <begin position="295"/>
        <end position="368"/>
    </location>
</feature>
<feature type="region of interest" description="Disordered" evidence="1">
    <location>
        <begin position="1"/>
        <end position="54"/>
    </location>
</feature>
<sequence>MSSGPFIAPQPTIHRSSASFSTVRSNPISTEPLCPRTPPSFISDSTLSSPQSHPIKGPHAAFVLLAEFDIDTGSGVKHQYPRPTGTSEHLLADLMLPDGAHDRTEDWTVFFLNQTPRLTIEKDALINKPNEFGTQETGLDQPGKDPIGAPPTPRLTPAFEKDDQLPDYNENKLLYVISLVRTKKDNTVRRGAICKAMAVCSPHPYIQIFKPILLLALEDYFVNPSIDCLAQLYHALNTMETSGMPRLTHFERIVLRCSERPDMFEEKFTPSMTRDSSEVLPPYVFNINNPANLASLSTPPLPTSATMGRRLSGPTTYTPPMPSALKSFDQTSTHSLTSLNRSSSGSNDSLTQEGRTAGPPNSHTRRPNNLVIRSDEAHQILTPPLPSSTFGGSLNGATPPRRPKDTHFYDTKINYGSKSIPVRIPLQTFPEEVGEYSLIQLVQTFSSPNALTYNSPLHPHLHTSGTATHPIILLFNALVTQKRIIFLGHGLPAGIVSQMVLAACALGSGCGGILEGFTARAFPYSNLTIYDDFKAVPGYIAGVTNPIFELHTEAWDVFCNIETGKITVSKDITMPLQTFRSFSPVPPERTMTEVGTASTGLLGSLSSTNMKGGMATEDNPKPGAVAGGPVLPNAGLMGTKQDSVRESVDQVFMDDIIGAITSHFGEPIIRARFTDYVRRFVRVASRWEEEHLGSSFIGVKTKTFTIPSAYLNTNTLEEKIEMLGSGPVFPDEQYLKRELASNAPRIEAWRETRSYRLYRQRHARGSLTNFSFDVPHQLSRLRVSRKIPEVEVQAMYEVLVAKVQTHHEIVEILSHTPPYLGGLSPFTFGLFHASERIRNLSVEFIRRIESHPTGQKFFQGLNSFPKLAYQRLAHYLYKRSSSIAYDHSGGEYVGLADQSLTEKSSGNSNGFVIYEDQT</sequence>
<proteinExistence type="predicted"/>
<gene>
    <name evidence="3" type="ORF">CROQUDRAFT_666834</name>
</gene>
<dbReference type="InterPro" id="IPR037516">
    <property type="entry name" value="Tripartite_DENN"/>
</dbReference>
<keyword evidence="4" id="KW-1185">Reference proteome</keyword>
<evidence type="ECO:0000313" key="3">
    <source>
        <dbReference type="EMBL" id="KAG0139168.1"/>
    </source>
</evidence>
<protein>
    <recommendedName>
        <fullName evidence="2">UDENN domain-containing protein</fullName>
    </recommendedName>
</protein>
<dbReference type="Pfam" id="PF07792">
    <property type="entry name" value="Afi1"/>
    <property type="match status" value="1"/>
</dbReference>
<feature type="compositionally biased region" description="Polar residues" evidence="1">
    <location>
        <begin position="13"/>
        <end position="29"/>
    </location>
</feature>
<feature type="compositionally biased region" description="Low complexity" evidence="1">
    <location>
        <begin position="331"/>
        <end position="351"/>
    </location>
</feature>
<comment type="caution">
    <text evidence="3">The sequence shown here is derived from an EMBL/GenBank/DDBJ whole genome shotgun (WGS) entry which is preliminary data.</text>
</comment>
<dbReference type="EMBL" id="MU167741">
    <property type="protein sequence ID" value="KAG0139168.1"/>
    <property type="molecule type" value="Genomic_DNA"/>
</dbReference>
<feature type="region of interest" description="Disordered" evidence="1">
    <location>
        <begin position="130"/>
        <end position="164"/>
    </location>
</feature>
<accession>A0A9P6N5H8</accession>
<feature type="compositionally biased region" description="Polar residues" evidence="1">
    <location>
        <begin position="295"/>
        <end position="306"/>
    </location>
</feature>
<organism evidence="3 4">
    <name type="scientific">Cronartium quercuum f. sp. fusiforme G11</name>
    <dbReference type="NCBI Taxonomy" id="708437"/>
    <lineage>
        <taxon>Eukaryota</taxon>
        <taxon>Fungi</taxon>
        <taxon>Dikarya</taxon>
        <taxon>Basidiomycota</taxon>
        <taxon>Pucciniomycotina</taxon>
        <taxon>Pucciniomycetes</taxon>
        <taxon>Pucciniales</taxon>
        <taxon>Coleosporiaceae</taxon>
        <taxon>Cronartium</taxon>
    </lineage>
</organism>
<dbReference type="AlphaFoldDB" id="A0A9P6N5H8"/>
<feature type="compositionally biased region" description="Polar residues" evidence="1">
    <location>
        <begin position="387"/>
        <end position="396"/>
    </location>
</feature>
<dbReference type="GO" id="GO:0005886">
    <property type="term" value="C:plasma membrane"/>
    <property type="evidence" value="ECO:0007669"/>
    <property type="project" value="TreeGrafter"/>
</dbReference>
<dbReference type="GO" id="GO:0051666">
    <property type="term" value="P:actin cortical patch localization"/>
    <property type="evidence" value="ECO:0007669"/>
    <property type="project" value="TreeGrafter"/>
</dbReference>
<dbReference type="PROSITE" id="PS50211">
    <property type="entry name" value="DENN"/>
    <property type="match status" value="1"/>
</dbReference>
<dbReference type="InterPro" id="IPR012860">
    <property type="entry name" value="Afi1_N"/>
</dbReference>
<dbReference type="PANTHER" id="PTHR28245:SF1">
    <property type="entry name" value="ARF3-INTERACTING PROTEIN 1"/>
    <property type="match status" value="1"/>
</dbReference>
<evidence type="ECO:0000313" key="4">
    <source>
        <dbReference type="Proteomes" id="UP000886653"/>
    </source>
</evidence>
<feature type="region of interest" description="Disordered" evidence="1">
    <location>
        <begin position="381"/>
        <end position="406"/>
    </location>
</feature>
<dbReference type="InterPro" id="IPR052809">
    <property type="entry name" value="Actin_polarity_regulatory"/>
</dbReference>
<dbReference type="Pfam" id="PF08616">
    <property type="entry name" value="SPA"/>
    <property type="match status" value="1"/>
</dbReference>
<feature type="domain" description="UDENN" evidence="2">
    <location>
        <begin position="61"/>
        <end position="734"/>
    </location>
</feature>